<proteinExistence type="predicted"/>
<name>A0A506UM70_9PROT</name>
<dbReference type="InterPro" id="IPR036388">
    <property type="entry name" value="WH-like_DNA-bd_sf"/>
</dbReference>
<evidence type="ECO:0000313" key="2">
    <source>
        <dbReference type="EMBL" id="TPW34428.1"/>
    </source>
</evidence>
<protein>
    <submittedName>
        <fullName evidence="2">Helix-turn-helix domain-containing protein</fullName>
    </submittedName>
</protein>
<feature type="region of interest" description="Disordered" evidence="1">
    <location>
        <begin position="77"/>
        <end position="148"/>
    </location>
</feature>
<comment type="caution">
    <text evidence="2">The sequence shown here is derived from an EMBL/GenBank/DDBJ whole genome shotgun (WGS) entry which is preliminary data.</text>
</comment>
<dbReference type="Gene3D" id="1.10.10.10">
    <property type="entry name" value="Winged helix-like DNA-binding domain superfamily/Winged helix DNA-binding domain"/>
    <property type="match status" value="1"/>
</dbReference>
<sequence length="265" mass="28533">MSFAAMNWAWKQADLSSTQMLVLIALAHHANEGGEAWPAVARLMEMTRLSERSVRASITALRAKGVLSRPGGKCRSEVRLNLGRGPGETGGTAGPAGARRAGRGAPRAARAASAAPELTGTDTEPSIILPPAPRAEKPRTRPGTGALVTQDLPDWLPLAAWEGWLEMRRQARKPPTPRAIALTLRQLQALREQGQDVEAVLDQSTQRGWVGVFPVRRGDGACGSGRPEVRGRTDFSDLVAGFDAPITDEMEDWQREALRQAGVVR</sequence>
<evidence type="ECO:0000256" key="1">
    <source>
        <dbReference type="SAM" id="MobiDB-lite"/>
    </source>
</evidence>
<gene>
    <name evidence="2" type="ORF">E3202_08045</name>
</gene>
<evidence type="ECO:0000313" key="3">
    <source>
        <dbReference type="Proteomes" id="UP000315037"/>
    </source>
</evidence>
<feature type="compositionally biased region" description="Gly residues" evidence="1">
    <location>
        <begin position="84"/>
        <end position="94"/>
    </location>
</feature>
<reference evidence="2 3" key="1">
    <citation type="submission" date="2019-03" db="EMBL/GenBank/DDBJ databases">
        <title>The complete genome sequence of Neokomagataea sp. Jb2 NBRC113641.</title>
        <authorList>
            <person name="Chua K.-O."/>
            <person name="Chan K.-G."/>
            <person name="See-Too W.-S."/>
        </authorList>
    </citation>
    <scope>NUCLEOTIDE SEQUENCE [LARGE SCALE GENOMIC DNA]</scope>
    <source>
        <strain evidence="2 3">Jb2</strain>
    </source>
</reference>
<feature type="compositionally biased region" description="Low complexity" evidence="1">
    <location>
        <begin position="95"/>
        <end position="117"/>
    </location>
</feature>
<dbReference type="AlphaFoldDB" id="A0A506UM70"/>
<keyword evidence="3" id="KW-1185">Reference proteome</keyword>
<dbReference type="Proteomes" id="UP000315037">
    <property type="component" value="Unassembled WGS sequence"/>
</dbReference>
<accession>A0A506UM70</accession>
<organism evidence="2 3">
    <name type="scientific">Oecophyllibacter saccharovorans</name>
    <dbReference type="NCBI Taxonomy" id="2558360"/>
    <lineage>
        <taxon>Bacteria</taxon>
        <taxon>Pseudomonadati</taxon>
        <taxon>Pseudomonadota</taxon>
        <taxon>Alphaproteobacteria</taxon>
        <taxon>Acetobacterales</taxon>
        <taxon>Acetobacteraceae</taxon>
        <taxon>Oecophyllibacter</taxon>
    </lineage>
</organism>
<dbReference type="Pfam" id="PF13730">
    <property type="entry name" value="HTH_36"/>
    <property type="match status" value="1"/>
</dbReference>
<dbReference type="RefSeq" id="WP_165601010.1">
    <property type="nucleotide sequence ID" value="NZ_SORZ01000002.1"/>
</dbReference>
<dbReference type="EMBL" id="SORZ01000002">
    <property type="protein sequence ID" value="TPW34428.1"/>
    <property type="molecule type" value="Genomic_DNA"/>
</dbReference>